<sequence length="288" mass="29954">MVPGGGASSSAASSAPSVDPAVAAQKAACAAFRDAVTSANTANQTFFKAIEDPKRGGVVEYDKPITDAANAAAVIFMYASDQIDGAVTPQVPKDLANKLGDFVQILQERARLYAQHAGTDKLDPNGDKYTPAAKDLLKACPAGSSDASPPKLPVASASSPDAAKQAFCGVYSKQIQNTEDAITRFGAATKGDEHHPDPQWDDPDQWLTGQAQDSGIIFKYAANTLEASISPELPPDIAEKAKSLVAGMRKLGGLYTERKSTDAMKAAVHEPNGYGPSADSIDTLCGIA</sequence>
<evidence type="ECO:0000313" key="1">
    <source>
        <dbReference type="EMBL" id="ADG99146.1"/>
    </source>
</evidence>
<dbReference type="EMBL" id="CP001958">
    <property type="protein sequence ID" value="ADG99146.1"/>
    <property type="molecule type" value="Genomic_DNA"/>
</dbReference>
<dbReference type="STRING" id="640132.Srot_2712"/>
<dbReference type="KEGG" id="srt:Srot_2712"/>
<accession>D6ZCV9</accession>
<organism evidence="1 2">
    <name type="scientific">Segniliparus rotundus (strain ATCC BAA-972 / CDC 1076 / CIP 108378 / DSM 44985 / JCM 13578)</name>
    <dbReference type="NCBI Taxonomy" id="640132"/>
    <lineage>
        <taxon>Bacteria</taxon>
        <taxon>Bacillati</taxon>
        <taxon>Actinomycetota</taxon>
        <taxon>Actinomycetes</taxon>
        <taxon>Mycobacteriales</taxon>
        <taxon>Segniliparaceae</taxon>
        <taxon>Segniliparus</taxon>
    </lineage>
</organism>
<protein>
    <submittedName>
        <fullName evidence="1">Uncharacterized protein</fullName>
    </submittedName>
</protein>
<name>D6ZCV9_SEGRD</name>
<evidence type="ECO:0000313" key="2">
    <source>
        <dbReference type="Proteomes" id="UP000002247"/>
    </source>
</evidence>
<dbReference type="HOGENOM" id="CLU_966097_0_0_11"/>
<dbReference type="AlphaFoldDB" id="D6ZCV9"/>
<reference evidence="1 2" key="1">
    <citation type="journal article" date="2010" name="Stand. Genomic Sci.">
        <title>Complete genome sequence of Segniliparus rotundus type strain (CDC 1076).</title>
        <authorList>
            <person name="Sikorski J."/>
            <person name="Lapidus A."/>
            <person name="Copeland A."/>
            <person name="Misra M."/>
            <person name="Glavina Del Rio T."/>
            <person name="Nolan M."/>
            <person name="Lucas S."/>
            <person name="Chen F."/>
            <person name="Tice H."/>
            <person name="Cheng J.F."/>
            <person name="Jando M."/>
            <person name="Schneider S."/>
            <person name="Bruce D."/>
            <person name="Goodwin L."/>
            <person name="Pitluck S."/>
            <person name="Liolios K."/>
            <person name="Mikhailova N."/>
            <person name="Pati A."/>
            <person name="Ivanova N."/>
            <person name="Mavromatis K."/>
            <person name="Chen A."/>
            <person name="Palaniappan K."/>
            <person name="Chertkov O."/>
            <person name="Land M."/>
            <person name="Hauser L."/>
            <person name="Chang Y.J."/>
            <person name="Jeffries C.D."/>
            <person name="Brettin T."/>
            <person name="Detter J.C."/>
            <person name="Han C."/>
            <person name="Rohde M."/>
            <person name="Goker M."/>
            <person name="Bristow J."/>
            <person name="Eisen J.A."/>
            <person name="Markowitz V."/>
            <person name="Hugenholtz P."/>
            <person name="Kyrpides N.C."/>
            <person name="Klenk H.P."/>
        </authorList>
    </citation>
    <scope>NUCLEOTIDE SEQUENCE [LARGE SCALE GENOMIC DNA]</scope>
    <source>
        <strain evidence="2">ATCC BAA-972 / CDC 1076 / CIP 108378 / DSM 44985 / JCM 13578</strain>
    </source>
</reference>
<proteinExistence type="predicted"/>
<gene>
    <name evidence="1" type="ordered locus">Srot_2712</name>
</gene>
<dbReference type="Proteomes" id="UP000002247">
    <property type="component" value="Chromosome"/>
</dbReference>
<keyword evidence="2" id="KW-1185">Reference proteome</keyword>